<evidence type="ECO:0000313" key="3">
    <source>
        <dbReference type="EMBL" id="OFE42382.1"/>
    </source>
</evidence>
<feature type="chain" id="PRO_5009213228" description="RcnB family protein" evidence="2">
    <location>
        <begin position="23"/>
        <end position="127"/>
    </location>
</feature>
<dbReference type="AlphaFoldDB" id="A0A1E8DYA1"/>
<dbReference type="Proteomes" id="UP000186931">
    <property type="component" value="Unassembled WGS sequence"/>
</dbReference>
<feature type="region of interest" description="Disordered" evidence="1">
    <location>
        <begin position="36"/>
        <end position="63"/>
    </location>
</feature>
<dbReference type="RefSeq" id="WP_070155774.1">
    <property type="nucleotide sequence ID" value="NZ_MKQS01000049.1"/>
</dbReference>
<evidence type="ECO:0000313" key="4">
    <source>
        <dbReference type="Proteomes" id="UP000186931"/>
    </source>
</evidence>
<sequence>MKKLLSTLALSLSAIMATSAMAAPDHRYDDRRHQANAGYKHHDKHWDNPRHPTQWEQKRYDQKRVNPSRDWRVGQNLPRGYDANRYKVSDREARRLPNTGRFQQWYKVNGDYVLINERTQRIIRIIG</sequence>
<feature type="signal peptide" evidence="2">
    <location>
        <begin position="1"/>
        <end position="22"/>
    </location>
</feature>
<dbReference type="Pfam" id="PF11776">
    <property type="entry name" value="RcnB"/>
    <property type="match status" value="1"/>
</dbReference>
<organism evidence="3 4">
    <name type="scientific">Acinetobacter towneri</name>
    <dbReference type="NCBI Taxonomy" id="202956"/>
    <lineage>
        <taxon>Bacteria</taxon>
        <taxon>Pseudomonadati</taxon>
        <taxon>Pseudomonadota</taxon>
        <taxon>Gammaproteobacteria</taxon>
        <taxon>Moraxellales</taxon>
        <taxon>Moraxellaceae</taxon>
        <taxon>Acinetobacter</taxon>
    </lineage>
</organism>
<dbReference type="Gene3D" id="3.10.450.160">
    <property type="entry name" value="inner membrane protein cigr"/>
    <property type="match status" value="1"/>
</dbReference>
<keyword evidence="2" id="KW-0732">Signal</keyword>
<accession>A0A1E8DYA1</accession>
<protein>
    <recommendedName>
        <fullName evidence="5">RcnB family protein</fullName>
    </recommendedName>
</protein>
<dbReference type="eggNOG" id="COG5455">
    <property type="taxonomic scope" value="Bacteria"/>
</dbReference>
<name>A0A1E8DYA1_9GAMM</name>
<evidence type="ECO:0000256" key="2">
    <source>
        <dbReference type="SAM" id="SignalP"/>
    </source>
</evidence>
<comment type="caution">
    <text evidence="3">The sequence shown here is derived from an EMBL/GenBank/DDBJ whole genome shotgun (WGS) entry which is preliminary data.</text>
</comment>
<dbReference type="EMBL" id="MKQS01000049">
    <property type="protein sequence ID" value="OFE42382.1"/>
    <property type="molecule type" value="Genomic_DNA"/>
</dbReference>
<reference evidence="3 4" key="1">
    <citation type="submission" date="2016-10" db="EMBL/GenBank/DDBJ databases">
        <title>Genome of airborne Acinetobacter sp. 5-2Ac02 in the hospital environment: Species near to Acinetobacter towneri.</title>
        <authorList>
            <person name="Barbosa B."/>
            <person name="Fernandez-Garcia L."/>
            <person name="Gato E."/>
            <person name="Leao R."/>
            <person name="Albano R."/>
            <person name="Fernandez B."/>
            <person name="Fernandez-Cuenca F."/>
            <person name="Marques E."/>
            <person name="Tomas M."/>
        </authorList>
    </citation>
    <scope>NUCLEOTIDE SEQUENCE [LARGE SCALE GENOMIC DNA]</scope>
    <source>
        <strain evidence="3 4">5-2Ac02</strain>
    </source>
</reference>
<gene>
    <name evidence="3" type="ORF">BJN41_05930</name>
</gene>
<evidence type="ECO:0000256" key="1">
    <source>
        <dbReference type="SAM" id="MobiDB-lite"/>
    </source>
</evidence>
<dbReference type="InterPro" id="IPR024572">
    <property type="entry name" value="RcnB"/>
</dbReference>
<proteinExistence type="predicted"/>
<evidence type="ECO:0008006" key="5">
    <source>
        <dbReference type="Google" id="ProtNLM"/>
    </source>
</evidence>
<dbReference type="STRING" id="202956.BJN41_05930"/>